<keyword evidence="8 13" id="KW-0131">Cell cycle</keyword>
<accession>A0ABP1CEB6</accession>
<reference evidence="15" key="1">
    <citation type="submission" date="2024-04" db="EMBL/GenBank/DDBJ databases">
        <authorList>
            <person name="Manzano-Marin A."/>
            <person name="Manzano-Marin A."/>
            <person name="Alejandro Manzano Marin A."/>
        </authorList>
    </citation>
    <scope>NUCLEOTIDE SEQUENCE [LARGE SCALE GENOMIC DNA]</scope>
    <source>
        <strain evidence="15">TABTEA</strain>
    </source>
</reference>
<keyword evidence="6 13" id="KW-0133">Cell shape</keyword>
<evidence type="ECO:0000259" key="14">
    <source>
        <dbReference type="Pfam" id="PF00275"/>
    </source>
</evidence>
<evidence type="ECO:0000256" key="8">
    <source>
        <dbReference type="ARBA" id="ARBA00023306"/>
    </source>
</evidence>
<dbReference type="InterPro" id="IPR050068">
    <property type="entry name" value="MurA_subfamily"/>
</dbReference>
<dbReference type="InterPro" id="IPR036968">
    <property type="entry name" value="Enolpyruvate_Tfrase_sf"/>
</dbReference>
<dbReference type="GO" id="GO:0008760">
    <property type="term" value="F:UDP-N-acetylglucosamine 1-carboxyvinyltransferase activity"/>
    <property type="evidence" value="ECO:0007669"/>
    <property type="project" value="UniProtKB-EC"/>
</dbReference>
<feature type="binding site" evidence="13">
    <location>
        <position position="305"/>
    </location>
    <ligand>
        <name>UDP-N-acetyl-alpha-D-glucosamine</name>
        <dbReference type="ChEBI" id="CHEBI:57705"/>
    </ligand>
</feature>
<keyword evidence="3 13" id="KW-0963">Cytoplasm</keyword>
<evidence type="ECO:0000256" key="2">
    <source>
        <dbReference type="ARBA" id="ARBA00004752"/>
    </source>
</evidence>
<keyword evidence="4 13" id="KW-0132">Cell division</keyword>
<dbReference type="NCBIfam" id="NF006873">
    <property type="entry name" value="PRK09369.1"/>
    <property type="match status" value="1"/>
</dbReference>
<dbReference type="Proteomes" id="UP001497533">
    <property type="component" value="Chromosome"/>
</dbReference>
<dbReference type="HAMAP" id="MF_00111">
    <property type="entry name" value="MurA"/>
    <property type="match status" value="1"/>
</dbReference>
<dbReference type="Pfam" id="PF00275">
    <property type="entry name" value="EPSP_synthase"/>
    <property type="match status" value="1"/>
</dbReference>
<keyword evidence="16" id="KW-1185">Reference proteome</keyword>
<dbReference type="PANTHER" id="PTHR43783">
    <property type="entry name" value="UDP-N-ACETYLGLUCOSAMINE 1-CARBOXYVINYLTRANSFERASE"/>
    <property type="match status" value="1"/>
</dbReference>
<comment type="subcellular location">
    <subcellularLocation>
        <location evidence="1 13">Cytoplasm</location>
    </subcellularLocation>
</comment>
<dbReference type="EMBL" id="OZ034688">
    <property type="protein sequence ID" value="CAL1329539.1"/>
    <property type="molecule type" value="Genomic_DNA"/>
</dbReference>
<evidence type="ECO:0000313" key="16">
    <source>
        <dbReference type="Proteomes" id="UP001497533"/>
    </source>
</evidence>
<evidence type="ECO:0000256" key="9">
    <source>
        <dbReference type="ARBA" id="ARBA00023316"/>
    </source>
</evidence>
<dbReference type="SUPFAM" id="SSF55205">
    <property type="entry name" value="EPT/RTPC-like"/>
    <property type="match status" value="1"/>
</dbReference>
<evidence type="ECO:0000256" key="4">
    <source>
        <dbReference type="ARBA" id="ARBA00022618"/>
    </source>
</evidence>
<comment type="catalytic activity">
    <reaction evidence="12 13">
        <text>phosphoenolpyruvate + UDP-N-acetyl-alpha-D-glucosamine = UDP-N-acetyl-3-O-(1-carboxyvinyl)-alpha-D-glucosamine + phosphate</text>
        <dbReference type="Rhea" id="RHEA:18681"/>
        <dbReference type="ChEBI" id="CHEBI:43474"/>
        <dbReference type="ChEBI" id="CHEBI:57705"/>
        <dbReference type="ChEBI" id="CHEBI:58702"/>
        <dbReference type="ChEBI" id="CHEBI:68483"/>
        <dbReference type="EC" id="2.5.1.7"/>
    </reaction>
</comment>
<evidence type="ECO:0000256" key="7">
    <source>
        <dbReference type="ARBA" id="ARBA00022984"/>
    </source>
</evidence>
<feature type="binding site" evidence="13">
    <location>
        <begin position="120"/>
        <end position="124"/>
    </location>
    <ligand>
        <name>UDP-N-acetyl-alpha-D-glucosamine</name>
        <dbReference type="ChEBI" id="CHEBI:57705"/>
    </ligand>
</feature>
<evidence type="ECO:0000256" key="11">
    <source>
        <dbReference type="ARBA" id="ARBA00038367"/>
    </source>
</evidence>
<evidence type="ECO:0000256" key="5">
    <source>
        <dbReference type="ARBA" id="ARBA00022679"/>
    </source>
</evidence>
<feature type="active site" description="Proton donor" evidence="13">
    <location>
        <position position="115"/>
    </location>
</feature>
<gene>
    <name evidence="13 15" type="primary">murA</name>
    <name evidence="15" type="ORF">PRHACTZTBTEA_637</name>
</gene>
<evidence type="ECO:0000313" key="15">
    <source>
        <dbReference type="EMBL" id="CAL1329539.1"/>
    </source>
</evidence>
<name>A0ABP1CEB6_9GAMM</name>
<comment type="pathway">
    <text evidence="2 13">Cell wall biogenesis; peptidoglycan biosynthesis.</text>
</comment>
<evidence type="ECO:0000256" key="12">
    <source>
        <dbReference type="ARBA" id="ARBA00047527"/>
    </source>
</evidence>
<dbReference type="CDD" id="cd01555">
    <property type="entry name" value="UdpNAET"/>
    <property type="match status" value="1"/>
</dbReference>
<dbReference type="InterPro" id="IPR013792">
    <property type="entry name" value="RNA3'P_cycl/enolpyr_Trfase_a/b"/>
</dbReference>
<feature type="domain" description="Enolpyruvate transferase" evidence="14">
    <location>
        <begin position="7"/>
        <end position="406"/>
    </location>
</feature>
<dbReference type="EC" id="2.5.1.7" evidence="13"/>
<dbReference type="InterPro" id="IPR005750">
    <property type="entry name" value="UDP_GlcNAc_COvinyl_MurA"/>
</dbReference>
<dbReference type="RefSeq" id="WP_341764991.1">
    <property type="nucleotide sequence ID" value="NZ_OZ034688.1"/>
</dbReference>
<organism evidence="15 16">
    <name type="scientific">Candidatus Providencia siddallii</name>
    <dbReference type="NCBI Taxonomy" id="1715285"/>
    <lineage>
        <taxon>Bacteria</taxon>
        <taxon>Pseudomonadati</taxon>
        <taxon>Pseudomonadota</taxon>
        <taxon>Gammaproteobacteria</taxon>
        <taxon>Enterobacterales</taxon>
        <taxon>Morganellaceae</taxon>
        <taxon>Providencia</taxon>
    </lineage>
</organism>
<feature type="binding site" evidence="13">
    <location>
        <begin position="22"/>
        <end position="23"/>
    </location>
    <ligand>
        <name>phosphoenolpyruvate</name>
        <dbReference type="ChEBI" id="CHEBI:58702"/>
    </ligand>
</feature>
<comment type="similarity">
    <text evidence="11 13">Belongs to the EPSP synthase family. MurA subfamily.</text>
</comment>
<feature type="binding site" evidence="13">
    <location>
        <position position="327"/>
    </location>
    <ligand>
        <name>UDP-N-acetyl-alpha-D-glucosamine</name>
        <dbReference type="ChEBI" id="CHEBI:57705"/>
    </ligand>
</feature>
<keyword evidence="10 13" id="KW-0670">Pyruvate</keyword>
<comment type="caution">
    <text evidence="13">Lacks conserved residue(s) required for the propagation of feature annotation.</text>
</comment>
<evidence type="ECO:0000256" key="10">
    <source>
        <dbReference type="ARBA" id="ARBA00023317"/>
    </source>
</evidence>
<evidence type="ECO:0000256" key="1">
    <source>
        <dbReference type="ARBA" id="ARBA00004496"/>
    </source>
</evidence>
<feature type="modified residue" description="2-(S-cysteinyl)pyruvic acid O-phosphothioketal" evidence="13">
    <location>
        <position position="115"/>
    </location>
</feature>
<keyword evidence="5 13" id="KW-0808">Transferase</keyword>
<evidence type="ECO:0000256" key="13">
    <source>
        <dbReference type="HAMAP-Rule" id="MF_00111"/>
    </source>
</evidence>
<keyword evidence="7 13" id="KW-0573">Peptidoglycan synthesis</keyword>
<feature type="binding site" evidence="13">
    <location>
        <position position="91"/>
    </location>
    <ligand>
        <name>UDP-N-acetyl-alpha-D-glucosamine</name>
        <dbReference type="ChEBI" id="CHEBI:57705"/>
    </ligand>
</feature>
<keyword evidence="9 13" id="KW-0961">Cell wall biogenesis/degradation</keyword>
<dbReference type="InterPro" id="IPR001986">
    <property type="entry name" value="Enolpyruvate_Tfrase_dom"/>
</dbReference>
<dbReference type="PANTHER" id="PTHR43783:SF1">
    <property type="entry name" value="UDP-N-ACETYLGLUCOSAMINE 1-CARBOXYVINYLTRANSFERASE"/>
    <property type="match status" value="1"/>
</dbReference>
<comment type="function">
    <text evidence="13">Cell wall formation. Adds enolpyruvyl to UDP-N-acetylglucosamine.</text>
</comment>
<evidence type="ECO:0000256" key="6">
    <source>
        <dbReference type="ARBA" id="ARBA00022960"/>
    </source>
</evidence>
<sequence>MDKFLVKGSTCLNGEIIISASKNAVLPILFATLLTEESVEIQNVPDLMDIDTTIKLLNKLGTKIKRNGSVYVTSNNIKQHCTSYELVKTMRASIWALAPLVARLGHGEVSLPGGCAIGARPVDLHISALEKLGANIILKDGYIKATVNGRLKGAFILMDKISVGATVSVMTAATLAKGVTTIKNAAREPEIEDTANFLNSIGAKIFGAGTSCIVIKGVERLKGGVYRVLPDRIETGTFLIAAAVSKGKIICRKTRPNILHKVLMKLSESGAKIEIGYDWISLDMQGKRPKAVTFHTAPYPGFPTDMQAQFSLLNIIGEGSSKITETIFENRFMHIPELVRMGAKVKIDRNSIICYGVEKLTGAQVMATDLRASISLVIAGCIAEGTTIIDRIYHIDRGYEHIEDKLRSLGADIQRIHYNE</sequence>
<evidence type="ECO:0000256" key="3">
    <source>
        <dbReference type="ARBA" id="ARBA00022490"/>
    </source>
</evidence>
<dbReference type="NCBIfam" id="TIGR01072">
    <property type="entry name" value="murA"/>
    <property type="match status" value="1"/>
</dbReference>
<proteinExistence type="inferred from homology"/>
<dbReference type="Gene3D" id="3.65.10.10">
    <property type="entry name" value="Enolpyruvate transferase domain"/>
    <property type="match status" value="2"/>
</dbReference>
<protein>
    <recommendedName>
        <fullName evidence="13">UDP-N-acetylglucosamine 1-carboxyvinyltransferase</fullName>
        <ecNumber evidence="13">2.5.1.7</ecNumber>
    </recommendedName>
    <alternativeName>
        <fullName evidence="13">Enoylpyruvate transferase</fullName>
    </alternativeName>
    <alternativeName>
        <fullName evidence="13">UDP-N-acetylglucosamine enolpyruvyl transferase</fullName>
        <shortName evidence="13">EPT</shortName>
    </alternativeName>
</protein>